<comment type="caution">
    <text evidence="5">The sequence shown here is derived from an EMBL/GenBank/DDBJ whole genome shotgun (WGS) entry which is preliminary data.</text>
</comment>
<dbReference type="InterPro" id="IPR018060">
    <property type="entry name" value="HTH_AraC"/>
</dbReference>
<keyword evidence="3" id="KW-0804">Transcription</keyword>
<protein>
    <submittedName>
        <fullName evidence="5">AraC family transcriptional activator of mtrCDE</fullName>
    </submittedName>
</protein>
<organism evidence="5 6">
    <name type="scientific">Sphingobium jiangsuense</name>
    <dbReference type="NCBI Taxonomy" id="870476"/>
    <lineage>
        <taxon>Bacteria</taxon>
        <taxon>Pseudomonadati</taxon>
        <taxon>Pseudomonadota</taxon>
        <taxon>Alphaproteobacteria</taxon>
        <taxon>Sphingomonadales</taxon>
        <taxon>Sphingomonadaceae</taxon>
        <taxon>Sphingobium</taxon>
    </lineage>
</organism>
<reference evidence="5 6" key="1">
    <citation type="submission" date="2020-08" db="EMBL/GenBank/DDBJ databases">
        <title>Genomic Encyclopedia of Type Strains, Phase IV (KMG-IV): sequencing the most valuable type-strain genomes for metagenomic binning, comparative biology and taxonomic classification.</title>
        <authorList>
            <person name="Goeker M."/>
        </authorList>
    </citation>
    <scope>NUCLEOTIDE SEQUENCE [LARGE SCALE GENOMIC DNA]</scope>
    <source>
        <strain evidence="5 6">DSM 26189</strain>
    </source>
</reference>
<evidence type="ECO:0000256" key="3">
    <source>
        <dbReference type="ARBA" id="ARBA00023163"/>
    </source>
</evidence>
<dbReference type="Gene3D" id="1.10.10.60">
    <property type="entry name" value="Homeodomain-like"/>
    <property type="match status" value="2"/>
</dbReference>
<dbReference type="EMBL" id="JACIDT010000004">
    <property type="protein sequence ID" value="MBB3925832.1"/>
    <property type="molecule type" value="Genomic_DNA"/>
</dbReference>
<dbReference type="Gene3D" id="2.60.120.10">
    <property type="entry name" value="Jelly Rolls"/>
    <property type="match status" value="1"/>
</dbReference>
<dbReference type="Pfam" id="PF12833">
    <property type="entry name" value="HTH_18"/>
    <property type="match status" value="1"/>
</dbReference>
<dbReference type="SUPFAM" id="SSF51182">
    <property type="entry name" value="RmlC-like cupins"/>
    <property type="match status" value="1"/>
</dbReference>
<feature type="domain" description="HTH araC/xylS-type" evidence="4">
    <location>
        <begin position="222"/>
        <end position="319"/>
    </location>
</feature>
<keyword evidence="1" id="KW-0805">Transcription regulation</keyword>
<dbReference type="SUPFAM" id="SSF46689">
    <property type="entry name" value="Homeodomain-like"/>
    <property type="match status" value="2"/>
</dbReference>
<dbReference type="GO" id="GO:0003700">
    <property type="term" value="F:DNA-binding transcription factor activity"/>
    <property type="evidence" value="ECO:0007669"/>
    <property type="project" value="InterPro"/>
</dbReference>
<keyword evidence="6" id="KW-1185">Reference proteome</keyword>
<dbReference type="SMART" id="SM00342">
    <property type="entry name" value="HTH_ARAC"/>
    <property type="match status" value="1"/>
</dbReference>
<dbReference type="InterPro" id="IPR014710">
    <property type="entry name" value="RmlC-like_jellyroll"/>
</dbReference>
<dbReference type="InterPro" id="IPR020449">
    <property type="entry name" value="Tscrpt_reg_AraC-type_HTH"/>
</dbReference>
<dbReference type="PANTHER" id="PTHR46796:SF7">
    <property type="entry name" value="ARAC FAMILY TRANSCRIPTIONAL REGULATOR"/>
    <property type="match status" value="1"/>
</dbReference>
<dbReference type="InterPro" id="IPR050204">
    <property type="entry name" value="AraC_XylS_family_regulators"/>
</dbReference>
<evidence type="ECO:0000256" key="1">
    <source>
        <dbReference type="ARBA" id="ARBA00023015"/>
    </source>
</evidence>
<gene>
    <name evidence="5" type="ORF">GGR43_001547</name>
</gene>
<dbReference type="GO" id="GO:0043565">
    <property type="term" value="F:sequence-specific DNA binding"/>
    <property type="evidence" value="ECO:0007669"/>
    <property type="project" value="InterPro"/>
</dbReference>
<name>A0A7W6BIY8_9SPHN</name>
<dbReference type="Pfam" id="PF12852">
    <property type="entry name" value="Cupin_6"/>
    <property type="match status" value="1"/>
</dbReference>
<dbReference type="PRINTS" id="PR00032">
    <property type="entry name" value="HTHARAC"/>
</dbReference>
<dbReference type="PROSITE" id="PS00041">
    <property type="entry name" value="HTH_ARAC_FAMILY_1"/>
    <property type="match status" value="1"/>
</dbReference>
<dbReference type="AlphaFoldDB" id="A0A7W6BIY8"/>
<dbReference type="InterPro" id="IPR011051">
    <property type="entry name" value="RmlC_Cupin_sf"/>
</dbReference>
<dbReference type="PROSITE" id="PS01124">
    <property type="entry name" value="HTH_ARAC_FAMILY_2"/>
    <property type="match status" value="1"/>
</dbReference>
<dbReference type="Proteomes" id="UP000571950">
    <property type="component" value="Unassembled WGS sequence"/>
</dbReference>
<evidence type="ECO:0000259" key="4">
    <source>
        <dbReference type="PROSITE" id="PS01124"/>
    </source>
</evidence>
<proteinExistence type="predicted"/>
<keyword evidence="2" id="KW-0238">DNA-binding</keyword>
<evidence type="ECO:0000256" key="2">
    <source>
        <dbReference type="ARBA" id="ARBA00023125"/>
    </source>
</evidence>
<dbReference type="RefSeq" id="WP_188071379.1">
    <property type="nucleotide sequence ID" value="NZ_BSPS01000070.1"/>
</dbReference>
<dbReference type="InterPro" id="IPR018062">
    <property type="entry name" value="HTH_AraC-typ_CS"/>
</dbReference>
<accession>A0A7W6BIY8</accession>
<dbReference type="InterPro" id="IPR009057">
    <property type="entry name" value="Homeodomain-like_sf"/>
</dbReference>
<dbReference type="InterPro" id="IPR032783">
    <property type="entry name" value="AraC_lig"/>
</dbReference>
<sequence length="330" mass="35082">MTACGPGGPERARRCGARAQLSLSKLVLSIPAERAGFAISRLAPGSALYFPKMDRIGLHYILEGEVDVEQPGGAAERLQAGDFVCFARGAPHVVAGPAGRGHALRSDWLASLEPDDVPLSLRFGRETAPGPVILSGSIAARHTAGDYTIPVLPECLVLRAGADRTASFAPPAPWQAALEGPGASAFASAIMQALLVQAIRRAILEEGSASADLHVFRFPKIAAAHRLIERNYQEPWTVSKLASAVGMSRSSFVAAFANVLGESPAARLTRIRLIEARRLLGGERALRDVAANVGYRSQAAFNRAFRRHYGETPTAVRRAIRGAANPRGRS</sequence>
<evidence type="ECO:0000313" key="5">
    <source>
        <dbReference type="EMBL" id="MBB3925832.1"/>
    </source>
</evidence>
<evidence type="ECO:0000313" key="6">
    <source>
        <dbReference type="Proteomes" id="UP000571950"/>
    </source>
</evidence>
<dbReference type="PANTHER" id="PTHR46796">
    <property type="entry name" value="HTH-TYPE TRANSCRIPTIONAL ACTIVATOR RHAS-RELATED"/>
    <property type="match status" value="1"/>
</dbReference>